<reference evidence="7 8" key="1">
    <citation type="journal article" date="2017" name="G3 (Bethesda)">
        <title>First Draft Genome Sequence of the Pathogenic Fungus Lomentospora prolificans (Formerly Scedosporium prolificans).</title>
        <authorList>
            <person name="Luo R."/>
            <person name="Zimin A."/>
            <person name="Workman R."/>
            <person name="Fan Y."/>
            <person name="Pertea G."/>
            <person name="Grossman N."/>
            <person name="Wear M.P."/>
            <person name="Jia B."/>
            <person name="Miller H."/>
            <person name="Casadevall A."/>
            <person name="Timp W."/>
            <person name="Zhang S.X."/>
            <person name="Salzberg S.L."/>
        </authorList>
    </citation>
    <scope>NUCLEOTIDE SEQUENCE [LARGE SCALE GENOMIC DNA]</scope>
    <source>
        <strain evidence="7 8">JHH-5317</strain>
    </source>
</reference>
<feature type="transmembrane region" description="Helical" evidence="6">
    <location>
        <begin position="47"/>
        <end position="69"/>
    </location>
</feature>
<keyword evidence="5 6" id="KW-0472">Membrane</keyword>
<dbReference type="PROSITE" id="PS51257">
    <property type="entry name" value="PROKAR_LIPOPROTEIN"/>
    <property type="match status" value="1"/>
</dbReference>
<comment type="similarity">
    <text evidence="2">Belongs to the TMEM86 family.</text>
</comment>
<feature type="transmembrane region" description="Helical" evidence="6">
    <location>
        <begin position="6"/>
        <end position="26"/>
    </location>
</feature>
<dbReference type="EMBL" id="NLAX01000008">
    <property type="protein sequence ID" value="PKS11294.1"/>
    <property type="molecule type" value="Genomic_DNA"/>
</dbReference>
<dbReference type="PANTHER" id="PTHR31885:SF6">
    <property type="entry name" value="GH04784P"/>
    <property type="match status" value="1"/>
</dbReference>
<sequence>MASTKASGLSQAVLVASCILFFLYGLDVLSPPSYWRMATKAGSTSLLAVYSLLRGGPGLLSAALALGSAGDAFLSWDGETAFLAGLGSFLLAHIFYIPLFSRRGGGLTRIQTETWRVGAAAILVALSSMMIKILVPRVESDLRLPILVYSTTIAAMVLSALTLESDRVIAGAISFTVSDSILAAERFLLSPASPHSAWMQYAVWILYYAGQGLIALGLLDSI</sequence>
<evidence type="ECO:0000256" key="1">
    <source>
        <dbReference type="ARBA" id="ARBA00004141"/>
    </source>
</evidence>
<feature type="transmembrane region" description="Helical" evidence="6">
    <location>
        <begin position="81"/>
        <end position="101"/>
    </location>
</feature>
<keyword evidence="8" id="KW-1185">Reference proteome</keyword>
<dbReference type="OrthoDB" id="2133758at2759"/>
<dbReference type="InParanoid" id="A0A2N3NFT2"/>
<gene>
    <name evidence="7" type="ORF">jhhlp_003056</name>
</gene>
<comment type="caution">
    <text evidence="7">The sequence shown here is derived from an EMBL/GenBank/DDBJ whole genome shotgun (WGS) entry which is preliminary data.</text>
</comment>
<accession>A0A2N3NFT2</accession>
<evidence type="ECO:0000256" key="2">
    <source>
        <dbReference type="ARBA" id="ARBA00007375"/>
    </source>
</evidence>
<evidence type="ECO:0000256" key="5">
    <source>
        <dbReference type="ARBA" id="ARBA00023136"/>
    </source>
</evidence>
<proteinExistence type="inferred from homology"/>
<evidence type="ECO:0000313" key="7">
    <source>
        <dbReference type="EMBL" id="PKS11294.1"/>
    </source>
</evidence>
<dbReference type="PANTHER" id="PTHR31885">
    <property type="entry name" value="GH04784P"/>
    <property type="match status" value="1"/>
</dbReference>
<organism evidence="7 8">
    <name type="scientific">Lomentospora prolificans</name>
    <dbReference type="NCBI Taxonomy" id="41688"/>
    <lineage>
        <taxon>Eukaryota</taxon>
        <taxon>Fungi</taxon>
        <taxon>Dikarya</taxon>
        <taxon>Ascomycota</taxon>
        <taxon>Pezizomycotina</taxon>
        <taxon>Sordariomycetes</taxon>
        <taxon>Hypocreomycetidae</taxon>
        <taxon>Microascales</taxon>
        <taxon>Microascaceae</taxon>
        <taxon>Lomentospora</taxon>
    </lineage>
</organism>
<feature type="transmembrane region" description="Helical" evidence="6">
    <location>
        <begin position="146"/>
        <end position="163"/>
    </location>
</feature>
<dbReference type="InterPro" id="IPR012506">
    <property type="entry name" value="TMEM86B-like"/>
</dbReference>
<feature type="transmembrane region" description="Helical" evidence="6">
    <location>
        <begin position="201"/>
        <end position="219"/>
    </location>
</feature>
<comment type="subcellular location">
    <subcellularLocation>
        <location evidence="1">Membrane</location>
        <topology evidence="1">Multi-pass membrane protein</topology>
    </subcellularLocation>
</comment>
<protein>
    <recommendedName>
        <fullName evidence="9">YhhN-like protein</fullName>
    </recommendedName>
</protein>
<feature type="transmembrane region" description="Helical" evidence="6">
    <location>
        <begin position="113"/>
        <end position="134"/>
    </location>
</feature>
<name>A0A2N3NFT2_9PEZI</name>
<dbReference type="AlphaFoldDB" id="A0A2N3NFT2"/>
<dbReference type="VEuPathDB" id="FungiDB:jhhlp_003056"/>
<evidence type="ECO:0000313" key="8">
    <source>
        <dbReference type="Proteomes" id="UP000233524"/>
    </source>
</evidence>
<dbReference type="Proteomes" id="UP000233524">
    <property type="component" value="Unassembled WGS sequence"/>
</dbReference>
<evidence type="ECO:0000256" key="3">
    <source>
        <dbReference type="ARBA" id="ARBA00022692"/>
    </source>
</evidence>
<evidence type="ECO:0000256" key="4">
    <source>
        <dbReference type="ARBA" id="ARBA00022989"/>
    </source>
</evidence>
<evidence type="ECO:0000256" key="6">
    <source>
        <dbReference type="SAM" id="Phobius"/>
    </source>
</evidence>
<dbReference type="STRING" id="41688.A0A2N3NFT2"/>
<dbReference type="GO" id="GO:0016020">
    <property type="term" value="C:membrane"/>
    <property type="evidence" value="ECO:0007669"/>
    <property type="project" value="UniProtKB-SubCell"/>
</dbReference>
<keyword evidence="3 6" id="KW-0812">Transmembrane</keyword>
<dbReference type="Pfam" id="PF07947">
    <property type="entry name" value="YhhN"/>
    <property type="match status" value="1"/>
</dbReference>
<evidence type="ECO:0008006" key="9">
    <source>
        <dbReference type="Google" id="ProtNLM"/>
    </source>
</evidence>
<keyword evidence="4 6" id="KW-1133">Transmembrane helix</keyword>
<dbReference type="GO" id="GO:0016787">
    <property type="term" value="F:hydrolase activity"/>
    <property type="evidence" value="ECO:0007669"/>
    <property type="project" value="TreeGrafter"/>
</dbReference>